<keyword evidence="1" id="KW-0472">Membrane</keyword>
<evidence type="ECO:0000313" key="2">
    <source>
        <dbReference type="EMBL" id="MDT7041032.1"/>
    </source>
</evidence>
<feature type="transmembrane region" description="Helical" evidence="1">
    <location>
        <begin position="44"/>
        <end position="64"/>
    </location>
</feature>
<dbReference type="RefSeq" id="WP_313831391.1">
    <property type="nucleotide sequence ID" value="NZ_JAQOUE010000001.1"/>
</dbReference>
<keyword evidence="3" id="KW-1185">Reference proteome</keyword>
<name>A0ABU3K3S1_9BACT</name>
<proteinExistence type="predicted"/>
<reference evidence="2 3" key="1">
    <citation type="journal article" date="2023" name="ISME J.">
        <title>Cultivation and genomic characterization of novel and ubiquitous marine nitrite-oxidizing bacteria from the Nitrospirales.</title>
        <authorList>
            <person name="Mueller A.J."/>
            <person name="Daebeler A."/>
            <person name="Herbold C.W."/>
            <person name="Kirkegaard R.H."/>
            <person name="Daims H."/>
        </authorList>
    </citation>
    <scope>NUCLEOTIDE SEQUENCE [LARGE SCALE GENOMIC DNA]</scope>
    <source>
        <strain evidence="2 3">EB</strain>
    </source>
</reference>
<evidence type="ECO:0000313" key="3">
    <source>
        <dbReference type="Proteomes" id="UP001250932"/>
    </source>
</evidence>
<dbReference type="Pfam" id="PF09997">
    <property type="entry name" value="DUF2238"/>
    <property type="match status" value="1"/>
</dbReference>
<dbReference type="PIRSF" id="PIRSF020606">
    <property type="entry name" value="UCP020606"/>
    <property type="match status" value="1"/>
</dbReference>
<organism evidence="2 3">
    <name type="scientific">Candidatus Nitronereus thalassa</name>
    <dbReference type="NCBI Taxonomy" id="3020898"/>
    <lineage>
        <taxon>Bacteria</taxon>
        <taxon>Pseudomonadati</taxon>
        <taxon>Nitrospirota</taxon>
        <taxon>Nitrospiria</taxon>
        <taxon>Nitrospirales</taxon>
        <taxon>Nitrospiraceae</taxon>
        <taxon>Candidatus Nitronereus</taxon>
    </lineage>
</organism>
<feature type="transmembrane region" description="Helical" evidence="1">
    <location>
        <begin position="71"/>
        <end position="92"/>
    </location>
</feature>
<gene>
    <name evidence="2" type="ORF">PPG34_01640</name>
</gene>
<dbReference type="EMBL" id="JAQOUE010000001">
    <property type="protein sequence ID" value="MDT7041032.1"/>
    <property type="molecule type" value="Genomic_DNA"/>
</dbReference>
<sequence length="216" mass="24074">MAAIGASHNNKLRTRSRLPHMLLAWYLLCWIVTAIDPVDRKDWMLENILAIALVVGLVVSYRRFNFSNLSYVLLALFMTLHAIGAHYTYAQVPAGFWLQDVFHLSRNPFDRIAHFSYGLLLVLPIRELLVRFGGVQGPWAYGLAVCVILAKSGLFEVLESIVAEMVSPELGSAYLGMQGDEWDAQKDMACALAGAILTTGFVLAFAKIKPTWHHSP</sequence>
<feature type="transmembrane region" description="Helical" evidence="1">
    <location>
        <begin position="21"/>
        <end position="38"/>
    </location>
</feature>
<dbReference type="Proteomes" id="UP001250932">
    <property type="component" value="Unassembled WGS sequence"/>
</dbReference>
<accession>A0ABU3K3S1</accession>
<evidence type="ECO:0000256" key="1">
    <source>
        <dbReference type="SAM" id="Phobius"/>
    </source>
</evidence>
<dbReference type="InterPro" id="IPR014509">
    <property type="entry name" value="YjdF-like"/>
</dbReference>
<keyword evidence="1" id="KW-1133">Transmembrane helix</keyword>
<feature type="transmembrane region" description="Helical" evidence="1">
    <location>
        <begin position="186"/>
        <end position="206"/>
    </location>
</feature>
<dbReference type="InterPro" id="IPR058534">
    <property type="entry name" value="YjdF"/>
</dbReference>
<keyword evidence="1" id="KW-0812">Transmembrane</keyword>
<comment type="caution">
    <text evidence="2">The sequence shown here is derived from an EMBL/GenBank/DDBJ whole genome shotgun (WGS) entry which is preliminary data.</text>
</comment>
<protein>
    <submittedName>
        <fullName evidence="2">DUF2238 domain-containing protein</fullName>
    </submittedName>
</protein>